<feature type="transmembrane region" description="Helical" evidence="1">
    <location>
        <begin position="177"/>
        <end position="198"/>
    </location>
</feature>
<feature type="transmembrane region" description="Helical" evidence="1">
    <location>
        <begin position="203"/>
        <end position="219"/>
    </location>
</feature>
<protein>
    <submittedName>
        <fullName evidence="2">Uncharacterized protein</fullName>
    </submittedName>
</protein>
<feature type="transmembrane region" description="Helical" evidence="1">
    <location>
        <begin position="152"/>
        <end position="171"/>
    </location>
</feature>
<dbReference type="Proteomes" id="UP000269154">
    <property type="component" value="Unassembled WGS sequence"/>
</dbReference>
<accession>A0A3N6PNI8</accession>
<feature type="transmembrane region" description="Helical" evidence="1">
    <location>
        <begin position="124"/>
        <end position="145"/>
    </location>
</feature>
<keyword evidence="1" id="KW-0812">Transmembrane</keyword>
<name>A0A3N6PNI8_9CYAN</name>
<reference evidence="2 3" key="1">
    <citation type="journal article" date="2018" name="ACS Chem. Biol.">
        <title>Ketoreductase domain dysfunction expands chemodiversity: malyngamide biosynthesis in the cyanobacterium Okeania hirsuta.</title>
        <authorList>
            <person name="Moss N.A."/>
            <person name="Leao T."/>
            <person name="Rankin M."/>
            <person name="McCullough T.M."/>
            <person name="Qu P."/>
            <person name="Korobeynikov A."/>
            <person name="Smith J.L."/>
            <person name="Gerwick L."/>
            <person name="Gerwick W.H."/>
        </authorList>
    </citation>
    <scope>NUCLEOTIDE SEQUENCE [LARGE SCALE GENOMIC DNA]</scope>
    <source>
        <strain evidence="2 3">PAB10Feb10-1</strain>
    </source>
</reference>
<feature type="transmembrane region" description="Helical" evidence="1">
    <location>
        <begin position="358"/>
        <end position="379"/>
    </location>
</feature>
<proteinExistence type="predicted"/>
<organism evidence="2 3">
    <name type="scientific">Okeania hirsuta</name>
    <dbReference type="NCBI Taxonomy" id="1458930"/>
    <lineage>
        <taxon>Bacteria</taxon>
        <taxon>Bacillati</taxon>
        <taxon>Cyanobacteriota</taxon>
        <taxon>Cyanophyceae</taxon>
        <taxon>Oscillatoriophycideae</taxon>
        <taxon>Oscillatoriales</taxon>
        <taxon>Microcoleaceae</taxon>
        <taxon>Okeania</taxon>
    </lineage>
</organism>
<feature type="transmembrane region" description="Helical" evidence="1">
    <location>
        <begin position="225"/>
        <end position="242"/>
    </location>
</feature>
<evidence type="ECO:0000256" key="1">
    <source>
        <dbReference type="SAM" id="Phobius"/>
    </source>
</evidence>
<evidence type="ECO:0000313" key="2">
    <source>
        <dbReference type="EMBL" id="RQH32631.1"/>
    </source>
</evidence>
<dbReference type="EMBL" id="RCBY01000152">
    <property type="protein sequence ID" value="RQH32631.1"/>
    <property type="molecule type" value="Genomic_DNA"/>
</dbReference>
<comment type="caution">
    <text evidence="2">The sequence shown here is derived from an EMBL/GenBank/DDBJ whole genome shotgun (WGS) entry which is preliminary data.</text>
</comment>
<feature type="transmembrane region" description="Helical" evidence="1">
    <location>
        <begin position="254"/>
        <end position="275"/>
    </location>
</feature>
<keyword evidence="1" id="KW-1133">Transmembrane helix</keyword>
<feature type="transmembrane region" description="Helical" evidence="1">
    <location>
        <begin position="320"/>
        <end position="338"/>
    </location>
</feature>
<evidence type="ECO:0000313" key="3">
    <source>
        <dbReference type="Proteomes" id="UP000269154"/>
    </source>
</evidence>
<dbReference type="RefSeq" id="WP_124155198.1">
    <property type="nucleotide sequence ID" value="NZ_CAWOLW010000060.1"/>
</dbReference>
<dbReference type="AlphaFoldDB" id="A0A3N6PNI8"/>
<keyword evidence="3" id="KW-1185">Reference proteome</keyword>
<feature type="transmembrane region" description="Helical" evidence="1">
    <location>
        <begin position="21"/>
        <end position="37"/>
    </location>
</feature>
<gene>
    <name evidence="2" type="ORF">D5R40_22130</name>
</gene>
<dbReference type="OrthoDB" id="416237at2"/>
<keyword evidence="1" id="KW-0472">Membrane</keyword>
<sequence length="650" mass="74391">MSLKRMRNDRVNQNHQRWLHLILLFSWIVLGITLRWTNLAEKSASSIEIATLGYSLGHSFFDLPLDRVISLDQLLSPLQFESTSTPTDVIHHLLGEDNHPPLYFVLNHLWFKLFTTDGELVSLWVGRSLSAIFGVIAIPAIFGLGCLAFSPLIGHIAAALMAISPYGIYLAQESRHYTLTILWIIASVTCLTAIMPYLQKRKIFPIWLGFLWVIINSLGISTHYFFALALSAEGLVIAWFWLRDIQNLFQRYWWRIYLVALGTFISCLVWLPIMGGIGNSQLTDWISTSFELDEIWHPIPRLLGWVLTMVWLLPIEGTSLFVTILSGVTLLIMLVWVAPGLWQGGKVQMNDIDNRLSFQVFVGFFVGAIALFLLIIYGMGKDLSLAARYHFVYFPIVIILLAAILGKCWVNEVIRSDFYNGDLSNYPKIFRLKRWGFRPNYFDNLENQAEVENVFSEKEKNFQFFQLINFLQKLGSGKIKGEGATKKDLISANLKLINKRVVVVVLLMGLCGGLTVVSNYGYQKSRRADLLVEAIKKQSKNPSLIATTYQTHAEIRALIALGLEFKRQEEKINISSFFQPRFLLMKRQQEQRLIPDSALAKFLSQTPRPLDLWAVNLKVEGSDLETFNCRKYSNSLPKINGYRYKLYHCR</sequence>
<feature type="transmembrane region" description="Helical" evidence="1">
    <location>
        <begin position="501"/>
        <end position="522"/>
    </location>
</feature>
<feature type="transmembrane region" description="Helical" evidence="1">
    <location>
        <begin position="391"/>
        <end position="410"/>
    </location>
</feature>